<evidence type="ECO:0000256" key="13">
    <source>
        <dbReference type="ARBA" id="ARBA00030612"/>
    </source>
</evidence>
<dbReference type="PROSITE" id="PS50862">
    <property type="entry name" value="AA_TRNA_LIGASE_II"/>
    <property type="match status" value="1"/>
</dbReference>
<keyword evidence="10" id="KW-0460">Magnesium</keyword>
<dbReference type="InterPro" id="IPR004529">
    <property type="entry name" value="Phe-tRNA-synth_IIc_asu"/>
</dbReference>
<evidence type="ECO:0000256" key="11">
    <source>
        <dbReference type="ARBA" id="ARBA00022917"/>
    </source>
</evidence>
<gene>
    <name evidence="15" type="ORF">TTHERM_00133690</name>
</gene>
<keyword evidence="11" id="KW-0648">Protein biosynthesis</keyword>
<keyword evidence="6" id="KW-0436">Ligase</keyword>
<evidence type="ECO:0000259" key="14">
    <source>
        <dbReference type="PROSITE" id="PS50862"/>
    </source>
</evidence>
<protein>
    <recommendedName>
        <fullName evidence="4">phenylalanine--tRNA ligase</fullName>
        <ecNumber evidence="4">6.1.1.20</ecNumber>
    </recommendedName>
    <alternativeName>
        <fullName evidence="13">Phenylalanyl-tRNA synthetase alpha subunit</fullName>
    </alternativeName>
</protein>
<keyword evidence="9" id="KW-0067">ATP-binding</keyword>
<dbReference type="InParanoid" id="I7MF63"/>
<evidence type="ECO:0000256" key="10">
    <source>
        <dbReference type="ARBA" id="ARBA00022842"/>
    </source>
</evidence>
<keyword evidence="7" id="KW-0479">Metal-binding</keyword>
<proteinExistence type="inferred from homology"/>
<evidence type="ECO:0000256" key="3">
    <source>
        <dbReference type="ARBA" id="ARBA00006703"/>
    </source>
</evidence>
<feature type="domain" description="Aminoacyl-transfer RNA synthetases class-II family profile" evidence="14">
    <location>
        <begin position="240"/>
        <end position="506"/>
    </location>
</feature>
<dbReference type="GO" id="GO:0000049">
    <property type="term" value="F:tRNA binding"/>
    <property type="evidence" value="ECO:0007669"/>
    <property type="project" value="InterPro"/>
</dbReference>
<evidence type="ECO:0000256" key="7">
    <source>
        <dbReference type="ARBA" id="ARBA00022723"/>
    </source>
</evidence>
<evidence type="ECO:0000256" key="9">
    <source>
        <dbReference type="ARBA" id="ARBA00022840"/>
    </source>
</evidence>
<dbReference type="Pfam" id="PF01409">
    <property type="entry name" value="tRNA-synt_2d"/>
    <property type="match status" value="1"/>
</dbReference>
<evidence type="ECO:0000256" key="6">
    <source>
        <dbReference type="ARBA" id="ARBA00022598"/>
    </source>
</evidence>
<reference evidence="16" key="1">
    <citation type="journal article" date="2006" name="PLoS Biol.">
        <title>Macronuclear genome sequence of the ciliate Tetrahymena thermophila, a model eukaryote.</title>
        <authorList>
            <person name="Eisen J.A."/>
            <person name="Coyne R.S."/>
            <person name="Wu M."/>
            <person name="Wu D."/>
            <person name="Thiagarajan M."/>
            <person name="Wortman J.R."/>
            <person name="Badger J.H."/>
            <person name="Ren Q."/>
            <person name="Amedeo P."/>
            <person name="Jones K.M."/>
            <person name="Tallon L.J."/>
            <person name="Delcher A.L."/>
            <person name="Salzberg S.L."/>
            <person name="Silva J.C."/>
            <person name="Haas B.J."/>
            <person name="Majoros W.H."/>
            <person name="Farzad M."/>
            <person name="Carlton J.M."/>
            <person name="Smith R.K. Jr."/>
            <person name="Garg J."/>
            <person name="Pearlman R.E."/>
            <person name="Karrer K.M."/>
            <person name="Sun L."/>
            <person name="Manning G."/>
            <person name="Elde N.C."/>
            <person name="Turkewitz A.P."/>
            <person name="Asai D.J."/>
            <person name="Wilkes D.E."/>
            <person name="Wang Y."/>
            <person name="Cai H."/>
            <person name="Collins K."/>
            <person name="Stewart B.A."/>
            <person name="Lee S.R."/>
            <person name="Wilamowska K."/>
            <person name="Weinberg Z."/>
            <person name="Ruzzo W.L."/>
            <person name="Wloga D."/>
            <person name="Gaertig J."/>
            <person name="Frankel J."/>
            <person name="Tsao C.-C."/>
            <person name="Gorovsky M.A."/>
            <person name="Keeling P.J."/>
            <person name="Waller R.F."/>
            <person name="Patron N.J."/>
            <person name="Cherry J.M."/>
            <person name="Stover N.A."/>
            <person name="Krieger C.J."/>
            <person name="del Toro C."/>
            <person name="Ryder H.F."/>
            <person name="Williamson S.C."/>
            <person name="Barbeau R.A."/>
            <person name="Hamilton E.P."/>
            <person name="Orias E."/>
        </authorList>
    </citation>
    <scope>NUCLEOTIDE SEQUENCE [LARGE SCALE GENOMIC DNA]</scope>
    <source>
        <strain evidence="16">SB210</strain>
    </source>
</reference>
<dbReference type="HOGENOM" id="CLU_025086_2_2_1"/>
<dbReference type="InterPro" id="IPR045864">
    <property type="entry name" value="aa-tRNA-synth_II/BPL/LPL"/>
</dbReference>
<dbReference type="InterPro" id="IPR040724">
    <property type="entry name" value="PheRS_DBD1"/>
</dbReference>
<dbReference type="InterPro" id="IPR002319">
    <property type="entry name" value="Phenylalanyl-tRNA_Synthase"/>
</dbReference>
<dbReference type="InterPro" id="IPR040725">
    <property type="entry name" value="PheRS_DBD3"/>
</dbReference>
<dbReference type="OrthoDB" id="238316at2759"/>
<dbReference type="Pfam" id="PF18552">
    <property type="entry name" value="PheRS_DBD1"/>
    <property type="match status" value="1"/>
</dbReference>
<dbReference type="FunFam" id="3.30.930.10:FF:000178">
    <property type="entry name" value="Phenylalanyl-tRNA synthetase subunit alpha"/>
    <property type="match status" value="1"/>
</dbReference>
<accession>I7MF63</accession>
<evidence type="ECO:0000256" key="2">
    <source>
        <dbReference type="ARBA" id="ARBA00004496"/>
    </source>
</evidence>
<comment type="cofactor">
    <cofactor evidence="1">
        <name>Mg(2+)</name>
        <dbReference type="ChEBI" id="CHEBI:18420"/>
    </cofactor>
</comment>
<dbReference type="GO" id="GO:0046872">
    <property type="term" value="F:metal ion binding"/>
    <property type="evidence" value="ECO:0007669"/>
    <property type="project" value="UniProtKB-KW"/>
</dbReference>
<dbReference type="Pfam" id="PF18553">
    <property type="entry name" value="PheRS_DBD3"/>
    <property type="match status" value="1"/>
</dbReference>
<dbReference type="PANTHER" id="PTHR11538:SF40">
    <property type="entry name" value="PHENYLALANINE--TRNA LIGASE ALPHA SUBUNIT"/>
    <property type="match status" value="1"/>
</dbReference>
<dbReference type="Proteomes" id="UP000009168">
    <property type="component" value="Unassembled WGS sequence"/>
</dbReference>
<dbReference type="FunCoup" id="I7MF63">
    <property type="interactions" value="682"/>
</dbReference>
<dbReference type="SUPFAM" id="SSF55681">
    <property type="entry name" value="Class II aaRS and biotin synthetases"/>
    <property type="match status" value="1"/>
</dbReference>
<evidence type="ECO:0000256" key="8">
    <source>
        <dbReference type="ARBA" id="ARBA00022741"/>
    </source>
</evidence>
<dbReference type="NCBIfam" id="NF003210">
    <property type="entry name" value="PRK04172.1"/>
    <property type="match status" value="1"/>
</dbReference>
<dbReference type="GO" id="GO:0005524">
    <property type="term" value="F:ATP binding"/>
    <property type="evidence" value="ECO:0007669"/>
    <property type="project" value="UniProtKB-KW"/>
</dbReference>
<evidence type="ECO:0000256" key="5">
    <source>
        <dbReference type="ARBA" id="ARBA00022490"/>
    </source>
</evidence>
<dbReference type="GO" id="GO:0009328">
    <property type="term" value="C:phenylalanine-tRNA ligase complex"/>
    <property type="evidence" value="ECO:0007669"/>
    <property type="project" value="TreeGrafter"/>
</dbReference>
<dbReference type="EMBL" id="GG662639">
    <property type="protein sequence ID" value="EAR99403.1"/>
    <property type="molecule type" value="Genomic_DNA"/>
</dbReference>
<dbReference type="Gene3D" id="3.30.930.10">
    <property type="entry name" value="Bira Bifunctional Protein, Domain 2"/>
    <property type="match status" value="1"/>
</dbReference>
<evidence type="ECO:0000313" key="15">
    <source>
        <dbReference type="EMBL" id="EAR99403.1"/>
    </source>
</evidence>
<keyword evidence="5" id="KW-0963">Cytoplasm</keyword>
<dbReference type="GO" id="GO:0005829">
    <property type="term" value="C:cytosol"/>
    <property type="evidence" value="ECO:0007669"/>
    <property type="project" value="TreeGrafter"/>
</dbReference>
<evidence type="ECO:0000256" key="4">
    <source>
        <dbReference type="ARBA" id="ARBA00012814"/>
    </source>
</evidence>
<dbReference type="Gene3D" id="3.30.1370.240">
    <property type="match status" value="1"/>
</dbReference>
<dbReference type="InterPro" id="IPR006195">
    <property type="entry name" value="aa-tRNA-synth_II"/>
</dbReference>
<dbReference type="PANTHER" id="PTHR11538">
    <property type="entry name" value="PHENYLALANYL-TRNA SYNTHETASE"/>
    <property type="match status" value="1"/>
</dbReference>
<dbReference type="Gene3D" id="1.10.10.2330">
    <property type="match status" value="1"/>
</dbReference>
<evidence type="ECO:0000256" key="1">
    <source>
        <dbReference type="ARBA" id="ARBA00001946"/>
    </source>
</evidence>
<dbReference type="OMA" id="QIEGWVM"/>
<dbReference type="GO" id="GO:0006432">
    <property type="term" value="P:phenylalanyl-tRNA aminoacylation"/>
    <property type="evidence" value="ECO:0007669"/>
    <property type="project" value="InterPro"/>
</dbReference>
<dbReference type="Gene3D" id="1.10.10.2320">
    <property type="match status" value="1"/>
</dbReference>
<dbReference type="GeneID" id="7829247"/>
<dbReference type="NCBIfam" id="TIGR00468">
    <property type="entry name" value="pheS"/>
    <property type="match status" value="1"/>
</dbReference>
<dbReference type="RefSeq" id="XP_001019648.1">
    <property type="nucleotide sequence ID" value="XM_001019648.3"/>
</dbReference>
<dbReference type="EC" id="6.1.1.20" evidence="4"/>
<comment type="subcellular location">
    <subcellularLocation>
        <location evidence="2">Cytoplasm</location>
    </subcellularLocation>
</comment>
<sequence>MEKNYTQLILTELEQNGEIPDTLLLAKKFEIEHQELVGYLNSLLLENYITQEVKEIQRWVLLQEGLDNVTNGTPEFRVFQGIPAEGISKNDLEAKFDPNVFKFGLQNGMKKKWFKIKDGLIQKEVAEVVDEDAVLLKRIESNSNLEDIKKDVFDNLKKRKIISQEVIKYFKINKGAEFKPIYVELESDLTYDMVKNYDDFVKNEDGTIKSNTELAKQFKKYNWNSVGKDIKTGNLHPLMKVRKQFREVLIEMGFEEMATNQYVESGFWNFDALFQPQQHPARDAHDTFFIREPAHSKNLDPEYWERVKKTHEVGGYGSIGYRYDWSYDEAKKNIFRTHTTAVSSKMLRQIAIEYAKDGVFKPRKFFSIDRVFRNESLDATHLAEFHQIEGVIADKNVGLGELLGVITEFFAKIGITGLKFKPTYNPYTEPSLEIHGFHPGLNKVIELGNSGVFRPEMLRPMGLPEDIQVLGWGLGLERPTMIQYKFKNIRDLLGYGVDMKLLKENPICCFKN</sequence>
<evidence type="ECO:0000256" key="12">
    <source>
        <dbReference type="ARBA" id="ARBA00023146"/>
    </source>
</evidence>
<evidence type="ECO:0000313" key="16">
    <source>
        <dbReference type="Proteomes" id="UP000009168"/>
    </source>
</evidence>
<comment type="similarity">
    <text evidence="3">Belongs to the class-II aminoacyl-tRNA synthetase family. Phe-tRNA synthetase alpha subunit type 2 subfamily.</text>
</comment>
<dbReference type="STRING" id="312017.I7MF63"/>
<keyword evidence="8" id="KW-0547">Nucleotide-binding</keyword>
<dbReference type="AlphaFoldDB" id="I7MF63"/>
<dbReference type="CDD" id="cd00496">
    <property type="entry name" value="PheRS_alpha_core"/>
    <property type="match status" value="1"/>
</dbReference>
<organism evidence="15 16">
    <name type="scientific">Tetrahymena thermophila (strain SB210)</name>
    <dbReference type="NCBI Taxonomy" id="312017"/>
    <lineage>
        <taxon>Eukaryota</taxon>
        <taxon>Sar</taxon>
        <taxon>Alveolata</taxon>
        <taxon>Ciliophora</taxon>
        <taxon>Intramacronucleata</taxon>
        <taxon>Oligohymenophorea</taxon>
        <taxon>Hymenostomatida</taxon>
        <taxon>Tetrahymenina</taxon>
        <taxon>Tetrahymenidae</taxon>
        <taxon>Tetrahymena</taxon>
    </lineage>
</organism>
<dbReference type="eggNOG" id="KOG2784">
    <property type="taxonomic scope" value="Eukaryota"/>
</dbReference>
<keyword evidence="12" id="KW-0030">Aminoacyl-tRNA synthetase</keyword>
<dbReference type="KEGG" id="tet:TTHERM_00133690"/>
<dbReference type="GO" id="GO:0004826">
    <property type="term" value="F:phenylalanine-tRNA ligase activity"/>
    <property type="evidence" value="ECO:0007669"/>
    <property type="project" value="UniProtKB-EC"/>
</dbReference>
<keyword evidence="16" id="KW-1185">Reference proteome</keyword>
<name>I7MF63_TETTS</name>